<name>A0ABP7S833_9ACTN</name>
<dbReference type="InterPro" id="IPR039365">
    <property type="entry name" value="IS701-like"/>
</dbReference>
<dbReference type="Proteomes" id="UP001500456">
    <property type="component" value="Unassembled WGS sequence"/>
</dbReference>
<dbReference type="EMBL" id="BAAAZX010000016">
    <property type="protein sequence ID" value="GAA4007949.1"/>
    <property type="molecule type" value="Genomic_DNA"/>
</dbReference>
<feature type="domain" description="Transposase IS701-like DDE" evidence="2">
    <location>
        <begin position="3"/>
        <end position="203"/>
    </location>
</feature>
<reference evidence="4" key="1">
    <citation type="journal article" date="2019" name="Int. J. Syst. Evol. Microbiol.">
        <title>The Global Catalogue of Microorganisms (GCM) 10K type strain sequencing project: providing services to taxonomists for standard genome sequencing and annotation.</title>
        <authorList>
            <consortium name="The Broad Institute Genomics Platform"/>
            <consortium name="The Broad Institute Genome Sequencing Center for Infectious Disease"/>
            <person name="Wu L."/>
            <person name="Ma J."/>
        </authorList>
    </citation>
    <scope>NUCLEOTIDE SEQUENCE [LARGE SCALE GENOMIC DNA]</scope>
    <source>
        <strain evidence="4">JCM 16924</strain>
    </source>
</reference>
<comment type="caution">
    <text evidence="3">The sequence shown here is derived from an EMBL/GenBank/DDBJ whole genome shotgun (WGS) entry which is preliminary data.</text>
</comment>
<feature type="region of interest" description="Disordered" evidence="1">
    <location>
        <begin position="336"/>
        <end position="372"/>
    </location>
</feature>
<dbReference type="Pfam" id="PF13546">
    <property type="entry name" value="DDE_5"/>
    <property type="match status" value="1"/>
</dbReference>
<accession>A0ABP7S833</accession>
<keyword evidence="4" id="KW-1185">Reference proteome</keyword>
<sequence>MEDLFGHLPRSDQRHWAQVYIRGLLTAQGRKSPRNLALAATGSPDAAHALHQFVGNSPWDWAPVRERLARRVAERLPVRAQVLAAALIPKRGSHSVGVGAHFDPAGGRAVKAQVGVGLFLSTGRRAVPVDWRLVLDEEWCADPVRRRRVRLPESAVPCQAWQHALTLASGAGPLPVVADARCAEDLAPLAAELTRRGTVFLAETGTWQRVVPVGGPAGPVRVDELPSYDGDDVVRTALVRPVEAGSGAVGAQVLRLWRLRAPGPGRTVRWAVTNSRHLAAGGVRGLLRHADAAQASLAALNAEFGLSDFEGRSYPGWHHHMTLTSVAHALATLRRGPAAGEPDPTPEPSMNPPAPASVPPTPRCPGALARGA</sequence>
<organism evidence="3 4">
    <name type="scientific">Streptomyces plumbiresistens</name>
    <dbReference type="NCBI Taxonomy" id="511811"/>
    <lineage>
        <taxon>Bacteria</taxon>
        <taxon>Bacillati</taxon>
        <taxon>Actinomycetota</taxon>
        <taxon>Actinomycetes</taxon>
        <taxon>Kitasatosporales</taxon>
        <taxon>Streptomycetaceae</taxon>
        <taxon>Streptomyces</taxon>
    </lineage>
</organism>
<dbReference type="PANTHER" id="PTHR33627">
    <property type="entry name" value="TRANSPOSASE"/>
    <property type="match status" value="1"/>
</dbReference>
<evidence type="ECO:0000313" key="4">
    <source>
        <dbReference type="Proteomes" id="UP001500456"/>
    </source>
</evidence>
<protein>
    <recommendedName>
        <fullName evidence="2">Transposase IS701-like DDE domain-containing protein</fullName>
    </recommendedName>
</protein>
<evidence type="ECO:0000313" key="3">
    <source>
        <dbReference type="EMBL" id="GAA4007949.1"/>
    </source>
</evidence>
<evidence type="ECO:0000259" key="2">
    <source>
        <dbReference type="Pfam" id="PF13546"/>
    </source>
</evidence>
<proteinExistence type="predicted"/>
<dbReference type="InterPro" id="IPR038721">
    <property type="entry name" value="IS701-like_DDE_dom"/>
</dbReference>
<evidence type="ECO:0000256" key="1">
    <source>
        <dbReference type="SAM" id="MobiDB-lite"/>
    </source>
</evidence>
<feature type="compositionally biased region" description="Pro residues" evidence="1">
    <location>
        <begin position="343"/>
        <end position="363"/>
    </location>
</feature>
<dbReference type="PANTHER" id="PTHR33627:SF1">
    <property type="entry name" value="TRANSPOSASE"/>
    <property type="match status" value="1"/>
</dbReference>
<gene>
    <name evidence="3" type="ORF">GCM10022232_55290</name>
</gene>
<dbReference type="RefSeq" id="WP_345566876.1">
    <property type="nucleotide sequence ID" value="NZ_BAAAZX010000016.1"/>
</dbReference>